<protein>
    <submittedName>
        <fullName evidence="3">t-SNARE domain-containing protein 1</fullName>
    </submittedName>
</protein>
<dbReference type="EMBL" id="JARQWQ010000008">
    <property type="protein sequence ID" value="KAK2570328.1"/>
    <property type="molecule type" value="Genomic_DNA"/>
</dbReference>
<reference evidence="3" key="2">
    <citation type="journal article" date="2023" name="Science">
        <title>Genomic signatures of disease resistance in endangered staghorn corals.</title>
        <authorList>
            <person name="Vollmer S.V."/>
            <person name="Selwyn J.D."/>
            <person name="Despard B.A."/>
            <person name="Roesel C.L."/>
        </authorList>
    </citation>
    <scope>NUCLEOTIDE SEQUENCE</scope>
    <source>
        <strain evidence="3">K2</strain>
    </source>
</reference>
<sequence>MDPEENTGNSGEKRKRKPNFATRELTIITENVEANKGILQSKFTDNVTNKSKNETWKAITERVNAVGVASRTTYEVKQKWKDLFSTAKREFSQQKKAQRKTGGGPAPREPSDTSKLIVEVYDNTPGFLEIIGGFESGDVIAEAQPALAAQADMLETIDMEGLEACSAITEPPKKKEVEQVSGGKRKKKNTQEDLLQLQCETLQLQKESLTPSTE</sequence>
<dbReference type="Pfam" id="PF13873">
    <property type="entry name" value="Myb_DNA-bind_5"/>
    <property type="match status" value="1"/>
</dbReference>
<name>A0AAD9QZF0_ACRCE</name>
<feature type="compositionally biased region" description="Polar residues" evidence="1">
    <location>
        <begin position="1"/>
        <end position="10"/>
    </location>
</feature>
<gene>
    <name evidence="3" type="ORF">P5673_005118</name>
</gene>
<keyword evidence="4" id="KW-1185">Reference proteome</keyword>
<feature type="region of interest" description="Disordered" evidence="1">
    <location>
        <begin position="1"/>
        <end position="22"/>
    </location>
</feature>
<dbReference type="InterPro" id="IPR028002">
    <property type="entry name" value="Myb_DNA-bind_5"/>
</dbReference>
<feature type="domain" description="Myb/SANT-like DNA-binding" evidence="2">
    <location>
        <begin position="16"/>
        <end position="92"/>
    </location>
</feature>
<dbReference type="PANTHER" id="PTHR23098:SF16">
    <property type="entry name" value="REGULATORY PROTEIN ZESTE"/>
    <property type="match status" value="1"/>
</dbReference>
<proteinExistence type="predicted"/>
<dbReference type="Proteomes" id="UP001249851">
    <property type="component" value="Unassembled WGS sequence"/>
</dbReference>
<organism evidence="3 4">
    <name type="scientific">Acropora cervicornis</name>
    <name type="common">Staghorn coral</name>
    <dbReference type="NCBI Taxonomy" id="6130"/>
    <lineage>
        <taxon>Eukaryota</taxon>
        <taxon>Metazoa</taxon>
        <taxon>Cnidaria</taxon>
        <taxon>Anthozoa</taxon>
        <taxon>Hexacorallia</taxon>
        <taxon>Scleractinia</taxon>
        <taxon>Astrocoeniina</taxon>
        <taxon>Acroporidae</taxon>
        <taxon>Acropora</taxon>
    </lineage>
</organism>
<comment type="caution">
    <text evidence="3">The sequence shown here is derived from an EMBL/GenBank/DDBJ whole genome shotgun (WGS) entry which is preliminary data.</text>
</comment>
<dbReference type="GO" id="GO:0005634">
    <property type="term" value="C:nucleus"/>
    <property type="evidence" value="ECO:0007669"/>
    <property type="project" value="TreeGrafter"/>
</dbReference>
<accession>A0AAD9QZF0</accession>
<dbReference type="AlphaFoldDB" id="A0AAD9QZF0"/>
<evidence type="ECO:0000313" key="4">
    <source>
        <dbReference type="Proteomes" id="UP001249851"/>
    </source>
</evidence>
<evidence type="ECO:0000313" key="3">
    <source>
        <dbReference type="EMBL" id="KAK2570328.1"/>
    </source>
</evidence>
<evidence type="ECO:0000259" key="2">
    <source>
        <dbReference type="Pfam" id="PF13873"/>
    </source>
</evidence>
<feature type="region of interest" description="Disordered" evidence="1">
    <location>
        <begin position="170"/>
        <end position="192"/>
    </location>
</feature>
<reference evidence="3" key="1">
    <citation type="journal article" date="2023" name="G3 (Bethesda)">
        <title>Whole genome assembly and annotation of the endangered Caribbean coral Acropora cervicornis.</title>
        <authorList>
            <person name="Selwyn J.D."/>
            <person name="Vollmer S.V."/>
        </authorList>
    </citation>
    <scope>NUCLEOTIDE SEQUENCE</scope>
    <source>
        <strain evidence="3">K2</strain>
    </source>
</reference>
<evidence type="ECO:0000256" key="1">
    <source>
        <dbReference type="SAM" id="MobiDB-lite"/>
    </source>
</evidence>
<feature type="region of interest" description="Disordered" evidence="1">
    <location>
        <begin position="90"/>
        <end position="114"/>
    </location>
</feature>
<dbReference type="PANTHER" id="PTHR23098">
    <property type="entry name" value="AGAP001331-PA-RELATED"/>
    <property type="match status" value="1"/>
</dbReference>